<evidence type="ECO:0000256" key="1">
    <source>
        <dbReference type="SAM" id="Phobius"/>
    </source>
</evidence>
<organism evidence="2 3">
    <name type="scientific">Rhizopus stolonifer</name>
    <name type="common">Rhizopus nigricans</name>
    <dbReference type="NCBI Taxonomy" id="4846"/>
    <lineage>
        <taxon>Eukaryota</taxon>
        <taxon>Fungi</taxon>
        <taxon>Fungi incertae sedis</taxon>
        <taxon>Mucoromycota</taxon>
        <taxon>Mucoromycotina</taxon>
        <taxon>Mucoromycetes</taxon>
        <taxon>Mucorales</taxon>
        <taxon>Mucorineae</taxon>
        <taxon>Rhizopodaceae</taxon>
        <taxon>Rhizopus</taxon>
    </lineage>
</organism>
<gene>
    <name evidence="2" type="ORF">CU098_007222</name>
</gene>
<reference evidence="2 3" key="1">
    <citation type="journal article" date="2018" name="G3 (Bethesda)">
        <title>Phylogenetic and Phylogenomic Definition of Rhizopus Species.</title>
        <authorList>
            <person name="Gryganskyi A.P."/>
            <person name="Golan J."/>
            <person name="Dolatabadi S."/>
            <person name="Mondo S."/>
            <person name="Robb S."/>
            <person name="Idnurm A."/>
            <person name="Muszewska A."/>
            <person name="Steczkiewicz K."/>
            <person name="Masonjones S."/>
            <person name="Liao H.L."/>
            <person name="Gajdeczka M.T."/>
            <person name="Anike F."/>
            <person name="Vuek A."/>
            <person name="Anishchenko I.M."/>
            <person name="Voigt K."/>
            <person name="de Hoog G.S."/>
            <person name="Smith M.E."/>
            <person name="Heitman J."/>
            <person name="Vilgalys R."/>
            <person name="Stajich J.E."/>
        </authorList>
    </citation>
    <scope>NUCLEOTIDE SEQUENCE [LARGE SCALE GENOMIC DNA]</scope>
    <source>
        <strain evidence="2 3">LSU 92-RS-03</strain>
    </source>
</reference>
<keyword evidence="3" id="KW-1185">Reference proteome</keyword>
<sequence>PGTFEYNDSCKNIYLFCDSTTRTCNYKGCSNSDYIKKWDITLRPIPTRCDNTSYCPDDNSQCTPRVSVGSHCELQRDDECIGTNTICLNSTCFTKGAPLGGNCASDTTLYTSEDADEKLVQQTIVRDNCTEGTYCLESTCVISKDLNSVCSQDRECLSGTCSNEGFCIQGPDVFRVIKAWLWGILGACIVIFILLVLGLLWILHRYQSRQEHAKIDKFFGDNDDFTKYAMLDEDDSSMVYLKTPDYLQSQALSTSHKNPSSSNLHRMQ</sequence>
<feature type="non-terminal residue" evidence="2">
    <location>
        <position position="1"/>
    </location>
</feature>
<feature type="transmembrane region" description="Helical" evidence="1">
    <location>
        <begin position="179"/>
        <end position="203"/>
    </location>
</feature>
<keyword evidence="1" id="KW-0812">Transmembrane</keyword>
<comment type="caution">
    <text evidence="2">The sequence shown here is derived from an EMBL/GenBank/DDBJ whole genome shotgun (WGS) entry which is preliminary data.</text>
</comment>
<dbReference type="Proteomes" id="UP000253551">
    <property type="component" value="Unassembled WGS sequence"/>
</dbReference>
<accession>A0A367ITG0</accession>
<dbReference type="STRING" id="4846.A0A367ITG0"/>
<evidence type="ECO:0000313" key="3">
    <source>
        <dbReference type="Proteomes" id="UP000253551"/>
    </source>
</evidence>
<proteinExistence type="predicted"/>
<keyword evidence="1" id="KW-0472">Membrane</keyword>
<keyword evidence="1" id="KW-1133">Transmembrane helix</keyword>
<evidence type="ECO:0000313" key="2">
    <source>
        <dbReference type="EMBL" id="RCH80980.1"/>
    </source>
</evidence>
<name>A0A367ITG0_RHIST</name>
<protein>
    <submittedName>
        <fullName evidence="2">Uncharacterized protein</fullName>
    </submittedName>
</protein>
<dbReference type="AlphaFoldDB" id="A0A367ITG0"/>
<dbReference type="OrthoDB" id="195231at2759"/>
<dbReference type="EMBL" id="PJQM01005728">
    <property type="protein sequence ID" value="RCH80980.1"/>
    <property type="molecule type" value="Genomic_DNA"/>
</dbReference>